<dbReference type="RefSeq" id="WP_232593696.1">
    <property type="nucleotide sequence ID" value="NZ_BSPD01000017.1"/>
</dbReference>
<evidence type="ECO:0000313" key="1">
    <source>
        <dbReference type="EMBL" id="GLS24703.1"/>
    </source>
</evidence>
<dbReference type="EMBL" id="BSPD01000017">
    <property type="protein sequence ID" value="GLS24703.1"/>
    <property type="molecule type" value="Genomic_DNA"/>
</dbReference>
<dbReference type="AlphaFoldDB" id="A0AA37T465"/>
<evidence type="ECO:0000313" key="2">
    <source>
        <dbReference type="Proteomes" id="UP001156870"/>
    </source>
</evidence>
<dbReference type="Proteomes" id="UP001156870">
    <property type="component" value="Unassembled WGS sequence"/>
</dbReference>
<dbReference type="SUPFAM" id="SSF52540">
    <property type="entry name" value="P-loop containing nucleoside triphosphate hydrolases"/>
    <property type="match status" value="1"/>
</dbReference>
<name>A0AA37T465_9GAMM</name>
<gene>
    <name evidence="1" type="ORF">GCM10007877_04170</name>
</gene>
<keyword evidence="2" id="KW-1185">Reference proteome</keyword>
<dbReference type="InterPro" id="IPR027417">
    <property type="entry name" value="P-loop_NTPase"/>
</dbReference>
<comment type="caution">
    <text evidence="1">The sequence shown here is derived from an EMBL/GenBank/DDBJ whole genome shotgun (WGS) entry which is preliminary data.</text>
</comment>
<protein>
    <submittedName>
        <fullName evidence="1">Uncharacterized protein</fullName>
    </submittedName>
</protein>
<proteinExistence type="predicted"/>
<organism evidence="1 2">
    <name type="scientific">Marinibactrum halimedae</name>
    <dbReference type="NCBI Taxonomy" id="1444977"/>
    <lineage>
        <taxon>Bacteria</taxon>
        <taxon>Pseudomonadati</taxon>
        <taxon>Pseudomonadota</taxon>
        <taxon>Gammaproteobacteria</taxon>
        <taxon>Cellvibrionales</taxon>
        <taxon>Cellvibrionaceae</taxon>
        <taxon>Marinibactrum</taxon>
    </lineage>
</organism>
<reference evidence="1 2" key="1">
    <citation type="journal article" date="2014" name="Int. J. Syst. Evol. Microbiol.">
        <title>Complete genome sequence of Corynebacterium casei LMG S-19264T (=DSM 44701T), isolated from a smear-ripened cheese.</title>
        <authorList>
            <consortium name="US DOE Joint Genome Institute (JGI-PGF)"/>
            <person name="Walter F."/>
            <person name="Albersmeier A."/>
            <person name="Kalinowski J."/>
            <person name="Ruckert C."/>
        </authorList>
    </citation>
    <scope>NUCLEOTIDE SEQUENCE [LARGE SCALE GENOMIC DNA]</scope>
    <source>
        <strain evidence="1 2">NBRC 110095</strain>
    </source>
</reference>
<accession>A0AA37T465</accession>
<sequence>MMEHGSIRASLFRPSQRFNASIDNPFFVALENEINAAFVDDSLKLELNIQESYICNRPSEFDNDTIDAMASRLPDDILSFLRQFTPGHHLLPAYYELDFLNFLLNSKSNKVLAIVGSVGSGKSTYLSFIFRRMVKECPSLNDFLPVIVDGLLIGDDDFRHYELCRRLHEDCKFYTQLHIKKPQAFEICNGLDQYFAKKHRSD</sequence>